<sequence>MLRDKKPINHGRRLHHELCAIGRMFHASSQGTKELPRQLLTYLRKYTFKAELYYEVTAKNEVMGNERVCGGITCENIDPFGLSSPDPGFCATIRLK</sequence>
<keyword evidence="2" id="KW-1185">Reference proteome</keyword>
<dbReference type="EMBL" id="QUBQ01000003">
    <property type="protein sequence ID" value="REK74436.1"/>
    <property type="molecule type" value="Genomic_DNA"/>
</dbReference>
<dbReference type="AlphaFoldDB" id="A0A371PFP7"/>
<name>A0A371PFP7_9BACL</name>
<organism evidence="1 2">
    <name type="scientific">Paenibacillus paeoniae</name>
    <dbReference type="NCBI Taxonomy" id="2292705"/>
    <lineage>
        <taxon>Bacteria</taxon>
        <taxon>Bacillati</taxon>
        <taxon>Bacillota</taxon>
        <taxon>Bacilli</taxon>
        <taxon>Bacillales</taxon>
        <taxon>Paenibacillaceae</taxon>
        <taxon>Paenibacillus</taxon>
    </lineage>
</organism>
<proteinExistence type="predicted"/>
<gene>
    <name evidence="1" type="ORF">DX130_18155</name>
</gene>
<reference evidence="1 2" key="1">
    <citation type="submission" date="2018-08" db="EMBL/GenBank/DDBJ databases">
        <title>Paenibacillus sp. M4BSY-1, whole genome shotgun sequence.</title>
        <authorList>
            <person name="Tuo L."/>
        </authorList>
    </citation>
    <scope>NUCLEOTIDE SEQUENCE [LARGE SCALE GENOMIC DNA]</scope>
    <source>
        <strain evidence="1 2">M4BSY-1</strain>
    </source>
</reference>
<protein>
    <submittedName>
        <fullName evidence="1">Uncharacterized protein</fullName>
    </submittedName>
</protein>
<evidence type="ECO:0000313" key="1">
    <source>
        <dbReference type="EMBL" id="REK74436.1"/>
    </source>
</evidence>
<dbReference type="Proteomes" id="UP000261905">
    <property type="component" value="Unassembled WGS sequence"/>
</dbReference>
<comment type="caution">
    <text evidence="1">The sequence shown here is derived from an EMBL/GenBank/DDBJ whole genome shotgun (WGS) entry which is preliminary data.</text>
</comment>
<evidence type="ECO:0000313" key="2">
    <source>
        <dbReference type="Proteomes" id="UP000261905"/>
    </source>
</evidence>
<accession>A0A371PFP7</accession>